<evidence type="ECO:0000313" key="2">
    <source>
        <dbReference type="Proteomes" id="UP000199022"/>
    </source>
</evidence>
<dbReference type="GO" id="GO:0016829">
    <property type="term" value="F:lyase activity"/>
    <property type="evidence" value="ECO:0007669"/>
    <property type="project" value="UniProtKB-KW"/>
</dbReference>
<proteinExistence type="predicted"/>
<keyword evidence="1" id="KW-0456">Lyase</keyword>
<reference evidence="2" key="1">
    <citation type="submission" date="2016-10" db="EMBL/GenBank/DDBJ databases">
        <authorList>
            <person name="Varghese N."/>
            <person name="Submissions S."/>
        </authorList>
    </citation>
    <scope>NUCLEOTIDE SEQUENCE [LARGE SCALE GENOMIC DNA]</scope>
    <source>
        <strain evidence="2">DSM 45962</strain>
    </source>
</reference>
<dbReference type="InterPro" id="IPR006626">
    <property type="entry name" value="PbH1"/>
</dbReference>
<dbReference type="InterPro" id="IPR011050">
    <property type="entry name" value="Pectin_lyase_fold/virulence"/>
</dbReference>
<dbReference type="Proteomes" id="UP000199022">
    <property type="component" value="Unassembled WGS sequence"/>
</dbReference>
<name>A0A1I1NPJ0_9ACTN</name>
<keyword evidence="2" id="KW-1185">Reference proteome</keyword>
<dbReference type="SUPFAM" id="SSF51126">
    <property type="entry name" value="Pectin lyase-like"/>
    <property type="match status" value="1"/>
</dbReference>
<accession>A0A1I1NPJ0</accession>
<dbReference type="Gene3D" id="2.160.20.10">
    <property type="entry name" value="Single-stranded right-handed beta-helix, Pectin lyase-like"/>
    <property type="match status" value="1"/>
</dbReference>
<organism evidence="1 2">
    <name type="scientific">Klenkia taihuensis</name>
    <dbReference type="NCBI Taxonomy" id="1225127"/>
    <lineage>
        <taxon>Bacteria</taxon>
        <taxon>Bacillati</taxon>
        <taxon>Actinomycetota</taxon>
        <taxon>Actinomycetes</taxon>
        <taxon>Geodermatophilales</taxon>
        <taxon>Geodermatophilaceae</taxon>
        <taxon>Klenkia</taxon>
    </lineage>
</organism>
<dbReference type="SMART" id="SM00710">
    <property type="entry name" value="PbH1"/>
    <property type="match status" value="5"/>
</dbReference>
<sequence length="375" mass="39190">MAVVVACATLVVGLLVVVGRGTTVTPEEHGAVGDGRTDDTAALQRTLAALEEGDTLELRDGAVYPHAEVLELATSGVHLEGNGAALLATRELTSAVHISGDDVEIEDLTLQLETSTQRFHAWEQMKLRISGDGVQVRRVTVLGAAAAGVYVGNGAGDFLLEDVVVEDSRADGIHMTGGAHDGRVVSPVTRRTGDDGVAVVSYLADEAVTARIVVESPVVEGTTWGRGLSVVGGQDVTYRDIDVRDTDAAGVYIGSEGDPYFTYGSQDVLVEGGRVTGANTNSDKDHGSVLVYTGNERTGAERITVRDLQLVDSRASASWDVGVLRGPGTEIADVTLAGLTIEGGPDQAFWTNAEDAVLLTGSTADGRRLPDRGDR</sequence>
<gene>
    <name evidence="1" type="ORF">SAMN05661030_2212</name>
</gene>
<evidence type="ECO:0000313" key="1">
    <source>
        <dbReference type="EMBL" id="SFC99457.1"/>
    </source>
</evidence>
<protein>
    <submittedName>
        <fullName evidence="1">Pectate lyase superfamily protein</fullName>
    </submittedName>
</protein>
<dbReference type="STRING" id="1225127.SAMN05661030_2212"/>
<dbReference type="EMBL" id="FOMD01000002">
    <property type="protein sequence ID" value="SFC99457.1"/>
    <property type="molecule type" value="Genomic_DNA"/>
</dbReference>
<dbReference type="InterPro" id="IPR012334">
    <property type="entry name" value="Pectin_lyas_fold"/>
</dbReference>
<dbReference type="AlphaFoldDB" id="A0A1I1NPJ0"/>